<keyword evidence="13" id="KW-1185">Reference proteome</keyword>
<evidence type="ECO:0000256" key="4">
    <source>
        <dbReference type="ARBA" id="ARBA00022532"/>
    </source>
</evidence>
<name>S9UFH7_9TRYP</name>
<keyword evidence="5 8" id="KW-0560">Oxidoreductase</keyword>
<evidence type="ECO:0000256" key="1">
    <source>
        <dbReference type="ARBA" id="ARBA00008824"/>
    </source>
</evidence>
<dbReference type="SUPFAM" id="SSF51735">
    <property type="entry name" value="NAD(P)-binding Rossmann-fold domains"/>
    <property type="match status" value="1"/>
</dbReference>
<evidence type="ECO:0000259" key="10">
    <source>
        <dbReference type="Pfam" id="PF00056"/>
    </source>
</evidence>
<comment type="catalytic activity">
    <reaction evidence="7 9">
        <text>(S)-malate + NAD(+) = oxaloacetate + NADH + H(+)</text>
        <dbReference type="Rhea" id="RHEA:21432"/>
        <dbReference type="ChEBI" id="CHEBI:15378"/>
        <dbReference type="ChEBI" id="CHEBI:15589"/>
        <dbReference type="ChEBI" id="CHEBI:16452"/>
        <dbReference type="ChEBI" id="CHEBI:57540"/>
        <dbReference type="ChEBI" id="CHEBI:57945"/>
        <dbReference type="EC" id="1.1.1.37"/>
    </reaction>
</comment>
<protein>
    <recommendedName>
        <fullName evidence="3 9">Malate dehydrogenase</fullName>
        <ecNumber evidence="3 9">1.1.1.37</ecNumber>
    </recommendedName>
</protein>
<evidence type="ECO:0000256" key="9">
    <source>
        <dbReference type="RuleBase" id="RU003405"/>
    </source>
</evidence>
<evidence type="ECO:0000256" key="6">
    <source>
        <dbReference type="ARBA" id="ARBA00023027"/>
    </source>
</evidence>
<comment type="caution">
    <text evidence="12">The sequence shown here is derived from an EMBL/GenBank/DDBJ whole genome shotgun (WGS) entry which is preliminary data.</text>
</comment>
<organism evidence="12 13">
    <name type="scientific">Strigomonas culicis</name>
    <dbReference type="NCBI Taxonomy" id="28005"/>
    <lineage>
        <taxon>Eukaryota</taxon>
        <taxon>Discoba</taxon>
        <taxon>Euglenozoa</taxon>
        <taxon>Kinetoplastea</taxon>
        <taxon>Metakinetoplastina</taxon>
        <taxon>Trypanosomatida</taxon>
        <taxon>Trypanosomatidae</taxon>
        <taxon>Strigomonadinae</taxon>
        <taxon>Strigomonas</taxon>
    </lineage>
</organism>
<dbReference type="Gene3D" id="3.90.110.10">
    <property type="entry name" value="Lactate dehydrogenase/glycoside hydrolase, family 4, C-terminal"/>
    <property type="match status" value="1"/>
</dbReference>
<feature type="domain" description="Lactate/malate dehydrogenase N-terminal" evidence="10">
    <location>
        <begin position="1"/>
        <end position="61"/>
    </location>
</feature>
<dbReference type="PANTHER" id="PTHR11540:SF16">
    <property type="entry name" value="MALATE DEHYDROGENASE, MITOCHONDRIAL"/>
    <property type="match status" value="1"/>
</dbReference>
<evidence type="ECO:0000256" key="8">
    <source>
        <dbReference type="RuleBase" id="RU003369"/>
    </source>
</evidence>
<dbReference type="OrthoDB" id="4069699at2759"/>
<proteinExistence type="inferred from homology"/>
<dbReference type="InterPro" id="IPR022383">
    <property type="entry name" value="Lactate/malate_DH_C"/>
</dbReference>
<evidence type="ECO:0000256" key="5">
    <source>
        <dbReference type="ARBA" id="ARBA00023002"/>
    </source>
</evidence>
<dbReference type="InterPro" id="IPR015955">
    <property type="entry name" value="Lactate_DH/Glyco_Ohase_4_C"/>
</dbReference>
<dbReference type="EC" id="1.1.1.37" evidence="3 9"/>
<dbReference type="GO" id="GO:0030060">
    <property type="term" value="F:L-malate dehydrogenase (NAD+) activity"/>
    <property type="evidence" value="ECO:0007669"/>
    <property type="project" value="UniProtKB-EC"/>
</dbReference>
<dbReference type="EMBL" id="ATMH01004454">
    <property type="protein sequence ID" value="EPY29567.1"/>
    <property type="molecule type" value="Genomic_DNA"/>
</dbReference>
<dbReference type="Pfam" id="PF00056">
    <property type="entry name" value="Ldh_1_N"/>
    <property type="match status" value="1"/>
</dbReference>
<feature type="domain" description="Lactate/malate dehydrogenase C-terminal" evidence="11">
    <location>
        <begin position="63"/>
        <end position="225"/>
    </location>
</feature>
<gene>
    <name evidence="12" type="ORF">STCU_04454</name>
</gene>
<evidence type="ECO:0000256" key="7">
    <source>
        <dbReference type="ARBA" id="ARBA00048313"/>
    </source>
</evidence>
<keyword evidence="4 9" id="KW-0816">Tricarboxylic acid cycle</keyword>
<evidence type="ECO:0000313" key="13">
    <source>
        <dbReference type="Proteomes" id="UP000015354"/>
    </source>
</evidence>
<dbReference type="PANTHER" id="PTHR11540">
    <property type="entry name" value="MALATE AND LACTATE DEHYDROGENASE"/>
    <property type="match status" value="1"/>
</dbReference>
<dbReference type="InterPro" id="IPR001236">
    <property type="entry name" value="Lactate/malate_DH_N"/>
</dbReference>
<dbReference type="FunFam" id="3.90.110.10:FF:000001">
    <property type="entry name" value="Malate dehydrogenase"/>
    <property type="match status" value="1"/>
</dbReference>
<evidence type="ECO:0000256" key="3">
    <source>
        <dbReference type="ARBA" id="ARBA00012995"/>
    </source>
</evidence>
<keyword evidence="6 9" id="KW-0520">NAD</keyword>
<comment type="subunit">
    <text evidence="2">Homodimer.</text>
</comment>
<sequence length="229" mass="23975">MTRDDLFNTNARIVQTLARAVGKNSPKAIIGVISNPVNSTVPVAAEALKKVGAYDPRKLFGVTTLDIIRARRFLADALHCSAYDVDVPVIGGHSGETIVPLLSKYPELSAEQVQALTHRIQFGGDEVVKAKAGAGSATLSMAYAAAEWSTSVLKALRGDKGVIEYALVESPAHAPTCLWFSCPVELGPGGVAQVLPLPALSAHEQALLAAALPILAQEEAKGVAFGQRG</sequence>
<accession>S9UFH7</accession>
<dbReference type="PROSITE" id="PS00068">
    <property type="entry name" value="MDH"/>
    <property type="match status" value="1"/>
</dbReference>
<dbReference type="Gene3D" id="3.40.50.720">
    <property type="entry name" value="NAD(P)-binding Rossmann-like Domain"/>
    <property type="match status" value="1"/>
</dbReference>
<evidence type="ECO:0000256" key="2">
    <source>
        <dbReference type="ARBA" id="ARBA00011738"/>
    </source>
</evidence>
<dbReference type="SUPFAM" id="SSF56327">
    <property type="entry name" value="LDH C-terminal domain-like"/>
    <property type="match status" value="1"/>
</dbReference>
<dbReference type="InterPro" id="IPR001252">
    <property type="entry name" value="Malate_DH_AS"/>
</dbReference>
<dbReference type="Pfam" id="PF02866">
    <property type="entry name" value="Ldh_1_C"/>
    <property type="match status" value="1"/>
</dbReference>
<dbReference type="GO" id="GO:0006108">
    <property type="term" value="P:malate metabolic process"/>
    <property type="evidence" value="ECO:0007669"/>
    <property type="project" value="InterPro"/>
</dbReference>
<dbReference type="GO" id="GO:0005737">
    <property type="term" value="C:cytoplasm"/>
    <property type="evidence" value="ECO:0007669"/>
    <property type="project" value="TreeGrafter"/>
</dbReference>
<evidence type="ECO:0000313" key="12">
    <source>
        <dbReference type="EMBL" id="EPY29567.1"/>
    </source>
</evidence>
<evidence type="ECO:0000259" key="11">
    <source>
        <dbReference type="Pfam" id="PF02866"/>
    </source>
</evidence>
<dbReference type="AlphaFoldDB" id="S9UFH7"/>
<dbReference type="GO" id="GO:0006099">
    <property type="term" value="P:tricarboxylic acid cycle"/>
    <property type="evidence" value="ECO:0007669"/>
    <property type="project" value="UniProtKB-KW"/>
</dbReference>
<reference evidence="12 13" key="1">
    <citation type="journal article" date="2013" name="PLoS ONE">
        <title>Predicting the Proteins of Angomonas deanei, Strigomonas culicis and Their Respective Endosymbionts Reveals New Aspects of the Trypanosomatidae Family.</title>
        <authorList>
            <person name="Motta M.C."/>
            <person name="Martins A.C."/>
            <person name="de Souza S.S."/>
            <person name="Catta-Preta C.M."/>
            <person name="Silva R."/>
            <person name="Klein C.C."/>
            <person name="de Almeida L.G."/>
            <person name="de Lima Cunha O."/>
            <person name="Ciapina L.P."/>
            <person name="Brocchi M."/>
            <person name="Colabardini A.C."/>
            <person name="de Araujo Lima B."/>
            <person name="Machado C.R."/>
            <person name="de Almeida Soares C.M."/>
            <person name="Probst C.M."/>
            <person name="de Menezes C.B."/>
            <person name="Thompson C.E."/>
            <person name="Bartholomeu D.C."/>
            <person name="Gradia D.F."/>
            <person name="Pavoni D.P."/>
            <person name="Grisard E.C."/>
            <person name="Fantinatti-Garboggini F."/>
            <person name="Marchini F.K."/>
            <person name="Rodrigues-Luiz G.F."/>
            <person name="Wagner G."/>
            <person name="Goldman G.H."/>
            <person name="Fietto J.L."/>
            <person name="Elias M.C."/>
            <person name="Goldman M.H."/>
            <person name="Sagot M.F."/>
            <person name="Pereira M."/>
            <person name="Stoco P.H."/>
            <person name="de Mendonca-Neto R.P."/>
            <person name="Teixeira S.M."/>
            <person name="Maciel T.E."/>
            <person name="de Oliveira Mendes T.A."/>
            <person name="Urmenyi T.P."/>
            <person name="de Souza W."/>
            <person name="Schenkman S."/>
            <person name="de Vasconcelos A.T."/>
        </authorList>
    </citation>
    <scope>NUCLEOTIDE SEQUENCE [LARGE SCALE GENOMIC DNA]</scope>
</reference>
<dbReference type="Proteomes" id="UP000015354">
    <property type="component" value="Unassembled WGS sequence"/>
</dbReference>
<dbReference type="InterPro" id="IPR036291">
    <property type="entry name" value="NAD(P)-bd_dom_sf"/>
</dbReference>
<comment type="similarity">
    <text evidence="1">Belongs to the LDH/MDH superfamily. MDH type 1 family.</text>
</comment>